<comment type="caution">
    <text evidence="2">The sequence shown here is derived from an EMBL/GenBank/DDBJ whole genome shotgun (WGS) entry which is preliminary data.</text>
</comment>
<dbReference type="AlphaFoldDB" id="A0ABC9VWI5"/>
<protein>
    <submittedName>
        <fullName evidence="2">Junction-mediating and -regulatory protein-like</fullName>
    </submittedName>
</protein>
<name>A0ABC9VWI5_GRUJA</name>
<feature type="region of interest" description="Disordered" evidence="1">
    <location>
        <begin position="1"/>
        <end position="31"/>
    </location>
</feature>
<dbReference type="Proteomes" id="UP001623348">
    <property type="component" value="Unassembled WGS sequence"/>
</dbReference>
<dbReference type="EMBL" id="BAAFJT010000001">
    <property type="protein sequence ID" value="GAB0177114.1"/>
    <property type="molecule type" value="Genomic_DNA"/>
</dbReference>
<organism evidence="2 3">
    <name type="scientific">Grus japonensis</name>
    <name type="common">Japanese crane</name>
    <name type="synonym">Red-crowned crane</name>
    <dbReference type="NCBI Taxonomy" id="30415"/>
    <lineage>
        <taxon>Eukaryota</taxon>
        <taxon>Metazoa</taxon>
        <taxon>Chordata</taxon>
        <taxon>Craniata</taxon>
        <taxon>Vertebrata</taxon>
        <taxon>Euteleostomi</taxon>
        <taxon>Archelosauria</taxon>
        <taxon>Archosauria</taxon>
        <taxon>Dinosauria</taxon>
        <taxon>Saurischia</taxon>
        <taxon>Theropoda</taxon>
        <taxon>Coelurosauria</taxon>
        <taxon>Aves</taxon>
        <taxon>Neognathae</taxon>
        <taxon>Neoaves</taxon>
        <taxon>Gruiformes</taxon>
        <taxon>Gruidae</taxon>
        <taxon>Grus</taxon>
    </lineage>
</organism>
<evidence type="ECO:0000313" key="2">
    <source>
        <dbReference type="EMBL" id="GAB0177114.1"/>
    </source>
</evidence>
<reference evidence="2 3" key="1">
    <citation type="submission" date="2024-06" db="EMBL/GenBank/DDBJ databases">
        <title>The draft genome of Grus japonensis, version 3.</title>
        <authorList>
            <person name="Nabeshima K."/>
            <person name="Suzuki S."/>
            <person name="Onuma M."/>
        </authorList>
    </citation>
    <scope>NUCLEOTIDE SEQUENCE [LARGE SCALE GENOMIC DNA]</scope>
    <source>
        <strain evidence="2 3">451A</strain>
    </source>
</reference>
<accession>A0ABC9VWI5</accession>
<evidence type="ECO:0000256" key="1">
    <source>
        <dbReference type="SAM" id="MobiDB-lite"/>
    </source>
</evidence>
<proteinExistence type="predicted"/>
<keyword evidence="3" id="KW-1185">Reference proteome</keyword>
<sequence>MPDGSKTDPPLAKAEPISHGGSASGITELRRGTNPNWATAIAARERKWHKALKTLELLFWSFSAQRPGMYVRLNVQVEKLAVGPVIVLFQINENYQVLTDIEYLTTCLTMDLMG</sequence>
<evidence type="ECO:0000313" key="3">
    <source>
        <dbReference type="Proteomes" id="UP001623348"/>
    </source>
</evidence>
<gene>
    <name evidence="2" type="ORF">GRJ2_000176600</name>
</gene>